<keyword evidence="4 5" id="KW-0472">Membrane</keyword>
<feature type="transmembrane region" description="Helical" evidence="5">
    <location>
        <begin position="15"/>
        <end position="37"/>
    </location>
</feature>
<sequence length="212" mass="21873">MVTSSSDATRAVRRVVLTVAALNAAYFVVELVVALAISSVSLLADSVDFFEDAAINLLIAVALGWSLLARARLGRLLAIVIVVPSVVALVQAVTKALEPEAPAALPLIIAASGGALVNVLCAVLLARHRRVGGSLVSAAWLVARNDVVINVAIVAMGLITLLVVSGWPDLILGVLILALNASAAAHIWRAAHDETLAARASRAAHPAPENRS</sequence>
<keyword evidence="2 5" id="KW-0812">Transmembrane</keyword>
<dbReference type="InterPro" id="IPR027469">
    <property type="entry name" value="Cation_efflux_TMD_sf"/>
</dbReference>
<name>A0A4Q7LIA1_9MICO</name>
<feature type="transmembrane region" description="Helical" evidence="5">
    <location>
        <begin position="49"/>
        <end position="69"/>
    </location>
</feature>
<reference evidence="6 7" key="1">
    <citation type="journal article" date="2015" name="Stand. Genomic Sci.">
        <title>Genomic Encyclopedia of Bacterial and Archaeal Type Strains, Phase III: the genomes of soil and plant-associated and newly described type strains.</title>
        <authorList>
            <person name="Whitman W.B."/>
            <person name="Woyke T."/>
            <person name="Klenk H.P."/>
            <person name="Zhou Y."/>
            <person name="Lilburn T.G."/>
            <person name="Beck B.J."/>
            <person name="De Vos P."/>
            <person name="Vandamme P."/>
            <person name="Eisen J.A."/>
            <person name="Garrity G."/>
            <person name="Hugenholtz P."/>
            <person name="Kyrpides N.C."/>
        </authorList>
    </citation>
    <scope>NUCLEOTIDE SEQUENCE [LARGE SCALE GENOMIC DNA]</scope>
    <source>
        <strain evidence="6 7">CV2</strain>
    </source>
</reference>
<evidence type="ECO:0000256" key="1">
    <source>
        <dbReference type="ARBA" id="ARBA00004141"/>
    </source>
</evidence>
<dbReference type="Proteomes" id="UP000293519">
    <property type="component" value="Unassembled WGS sequence"/>
</dbReference>
<dbReference type="SUPFAM" id="SSF161111">
    <property type="entry name" value="Cation efflux protein transmembrane domain-like"/>
    <property type="match status" value="1"/>
</dbReference>
<evidence type="ECO:0000256" key="3">
    <source>
        <dbReference type="ARBA" id="ARBA00022989"/>
    </source>
</evidence>
<feature type="transmembrane region" description="Helical" evidence="5">
    <location>
        <begin position="76"/>
        <end position="97"/>
    </location>
</feature>
<feature type="transmembrane region" description="Helical" evidence="5">
    <location>
        <begin position="103"/>
        <end position="126"/>
    </location>
</feature>
<proteinExistence type="predicted"/>
<feature type="transmembrane region" description="Helical" evidence="5">
    <location>
        <begin position="170"/>
        <end position="191"/>
    </location>
</feature>
<dbReference type="EMBL" id="SGWW01000006">
    <property type="protein sequence ID" value="RZS53477.1"/>
    <property type="molecule type" value="Genomic_DNA"/>
</dbReference>
<comment type="caution">
    <text evidence="6">The sequence shown here is derived from an EMBL/GenBank/DDBJ whole genome shotgun (WGS) entry which is preliminary data.</text>
</comment>
<dbReference type="AlphaFoldDB" id="A0A4Q7LIA1"/>
<accession>A0A4Q7LIA1</accession>
<dbReference type="GO" id="GO:0016020">
    <property type="term" value="C:membrane"/>
    <property type="evidence" value="ECO:0007669"/>
    <property type="project" value="UniProtKB-SubCell"/>
</dbReference>
<keyword evidence="7" id="KW-1185">Reference proteome</keyword>
<evidence type="ECO:0000256" key="5">
    <source>
        <dbReference type="SAM" id="Phobius"/>
    </source>
</evidence>
<evidence type="ECO:0000313" key="7">
    <source>
        <dbReference type="Proteomes" id="UP000293519"/>
    </source>
</evidence>
<keyword evidence="3 5" id="KW-1133">Transmembrane helix</keyword>
<evidence type="ECO:0000256" key="2">
    <source>
        <dbReference type="ARBA" id="ARBA00022692"/>
    </source>
</evidence>
<comment type="subcellular location">
    <subcellularLocation>
        <location evidence="1">Membrane</location>
        <topology evidence="1">Multi-pass membrane protein</topology>
    </subcellularLocation>
</comment>
<dbReference type="Gene3D" id="1.20.1510.10">
    <property type="entry name" value="Cation efflux protein transmembrane domain"/>
    <property type="match status" value="1"/>
</dbReference>
<evidence type="ECO:0000313" key="6">
    <source>
        <dbReference type="EMBL" id="RZS53477.1"/>
    </source>
</evidence>
<protein>
    <submittedName>
        <fullName evidence="6">Co/Zn/Cd efflux system component</fullName>
    </submittedName>
</protein>
<dbReference type="RefSeq" id="WP_185740095.1">
    <property type="nucleotide sequence ID" value="NZ_SGWW01000006.1"/>
</dbReference>
<evidence type="ECO:0000256" key="4">
    <source>
        <dbReference type="ARBA" id="ARBA00023136"/>
    </source>
</evidence>
<feature type="transmembrane region" description="Helical" evidence="5">
    <location>
        <begin position="147"/>
        <end position="164"/>
    </location>
</feature>
<gene>
    <name evidence="6" type="ORF">EV141_2424</name>
</gene>
<organism evidence="6 7">
    <name type="scientific">Microcella putealis</name>
    <dbReference type="NCBI Taxonomy" id="337005"/>
    <lineage>
        <taxon>Bacteria</taxon>
        <taxon>Bacillati</taxon>
        <taxon>Actinomycetota</taxon>
        <taxon>Actinomycetes</taxon>
        <taxon>Micrococcales</taxon>
        <taxon>Microbacteriaceae</taxon>
        <taxon>Microcella</taxon>
    </lineage>
</organism>